<dbReference type="EMBL" id="CM044702">
    <property type="protein sequence ID" value="KAI5675883.1"/>
    <property type="molecule type" value="Genomic_DNA"/>
</dbReference>
<evidence type="ECO:0000313" key="2">
    <source>
        <dbReference type="Proteomes" id="UP001060085"/>
    </source>
</evidence>
<comment type="caution">
    <text evidence="1">The sequence shown here is derived from an EMBL/GenBank/DDBJ whole genome shotgun (WGS) entry which is preliminary data.</text>
</comment>
<keyword evidence="2" id="KW-1185">Reference proteome</keyword>
<evidence type="ECO:0000313" key="1">
    <source>
        <dbReference type="EMBL" id="KAI5675883.1"/>
    </source>
</evidence>
<reference evidence="2" key="1">
    <citation type="journal article" date="2023" name="Nat. Plants">
        <title>Single-cell RNA sequencing provides a high-resolution roadmap for understanding the multicellular compartmentation of specialized metabolism.</title>
        <authorList>
            <person name="Sun S."/>
            <person name="Shen X."/>
            <person name="Li Y."/>
            <person name="Li Y."/>
            <person name="Wang S."/>
            <person name="Li R."/>
            <person name="Zhang H."/>
            <person name="Shen G."/>
            <person name="Guo B."/>
            <person name="Wei J."/>
            <person name="Xu J."/>
            <person name="St-Pierre B."/>
            <person name="Chen S."/>
            <person name="Sun C."/>
        </authorList>
    </citation>
    <scope>NUCLEOTIDE SEQUENCE [LARGE SCALE GENOMIC DNA]</scope>
</reference>
<protein>
    <submittedName>
        <fullName evidence="1">Uncharacterized protein</fullName>
    </submittedName>
</protein>
<accession>A0ACC0BTM3</accession>
<dbReference type="Proteomes" id="UP001060085">
    <property type="component" value="Linkage Group LG02"/>
</dbReference>
<gene>
    <name evidence="1" type="ORF">M9H77_06833</name>
</gene>
<name>A0ACC0BTM3_CATRO</name>
<proteinExistence type="predicted"/>
<organism evidence="1 2">
    <name type="scientific">Catharanthus roseus</name>
    <name type="common">Madagascar periwinkle</name>
    <name type="synonym">Vinca rosea</name>
    <dbReference type="NCBI Taxonomy" id="4058"/>
    <lineage>
        <taxon>Eukaryota</taxon>
        <taxon>Viridiplantae</taxon>
        <taxon>Streptophyta</taxon>
        <taxon>Embryophyta</taxon>
        <taxon>Tracheophyta</taxon>
        <taxon>Spermatophyta</taxon>
        <taxon>Magnoliopsida</taxon>
        <taxon>eudicotyledons</taxon>
        <taxon>Gunneridae</taxon>
        <taxon>Pentapetalae</taxon>
        <taxon>asterids</taxon>
        <taxon>lamiids</taxon>
        <taxon>Gentianales</taxon>
        <taxon>Apocynaceae</taxon>
        <taxon>Rauvolfioideae</taxon>
        <taxon>Vinceae</taxon>
        <taxon>Catharanthinae</taxon>
        <taxon>Catharanthus</taxon>
    </lineage>
</organism>
<sequence length="178" mass="21103">MHSLDKTIISISQHIAKNRRQFSSLGKRASNHLPRFNNISMDYTLSNSSKYMREAMMMNKNYGVGNFTCRRQVGICNLSHYTRSLEHKWESEVEYLFYTHIVSKDDKELQRWNPWNHQMVEEFQTVNEPSQAVVDARVITHVEEEFLIEDSCVSLSDENIEQEAEVEIEEKIEWKKRV</sequence>